<dbReference type="EMBL" id="VSSQ01009773">
    <property type="protein sequence ID" value="MPM42557.1"/>
    <property type="molecule type" value="Genomic_DNA"/>
</dbReference>
<organism evidence="1">
    <name type="scientific">bioreactor metagenome</name>
    <dbReference type="NCBI Taxonomy" id="1076179"/>
    <lineage>
        <taxon>unclassified sequences</taxon>
        <taxon>metagenomes</taxon>
        <taxon>ecological metagenomes</taxon>
    </lineage>
</organism>
<sequence>MSKIILSLSVDQEDKNLPVTTKLYAGVSEGIMELLNGDLLKFPPVPCG</sequence>
<name>A0A644ZPA0_9ZZZZ</name>
<proteinExistence type="predicted"/>
<evidence type="ECO:0000313" key="1">
    <source>
        <dbReference type="EMBL" id="MPM42557.1"/>
    </source>
</evidence>
<comment type="caution">
    <text evidence="1">The sequence shown here is derived from an EMBL/GenBank/DDBJ whole genome shotgun (WGS) entry which is preliminary data.</text>
</comment>
<dbReference type="AlphaFoldDB" id="A0A644ZPA0"/>
<protein>
    <submittedName>
        <fullName evidence="1">Uncharacterized protein</fullName>
    </submittedName>
</protein>
<reference evidence="1" key="1">
    <citation type="submission" date="2019-08" db="EMBL/GenBank/DDBJ databases">
        <authorList>
            <person name="Kucharzyk K."/>
            <person name="Murdoch R.W."/>
            <person name="Higgins S."/>
            <person name="Loffler F."/>
        </authorList>
    </citation>
    <scope>NUCLEOTIDE SEQUENCE</scope>
</reference>
<gene>
    <name evidence="1" type="ORF">SDC9_89223</name>
</gene>
<accession>A0A644ZPA0</accession>